<proteinExistence type="predicted"/>
<evidence type="ECO:0000313" key="3">
    <source>
        <dbReference type="Proteomes" id="UP000727407"/>
    </source>
</evidence>
<comment type="caution">
    <text evidence="2">The sequence shown here is derived from an EMBL/GenBank/DDBJ whole genome shotgun (WGS) entry which is preliminary data.</text>
</comment>
<dbReference type="Proteomes" id="UP000727407">
    <property type="component" value="Unassembled WGS sequence"/>
</dbReference>
<name>A0A8J4TZK1_CLAMG</name>
<gene>
    <name evidence="2" type="primary">Cat</name>
    <name evidence="2" type="ORF">DAT39_008612</name>
</gene>
<feature type="non-terminal residue" evidence="2">
    <location>
        <position position="1"/>
    </location>
</feature>
<evidence type="ECO:0000313" key="2">
    <source>
        <dbReference type="EMBL" id="KAF5901624.1"/>
    </source>
</evidence>
<accession>A0A8J4TZK1</accession>
<reference evidence="2" key="1">
    <citation type="submission" date="2020-07" db="EMBL/GenBank/DDBJ databases">
        <title>Clarias magur genome sequencing, assembly and annotation.</title>
        <authorList>
            <person name="Kushwaha B."/>
            <person name="Kumar R."/>
            <person name="Das P."/>
            <person name="Joshi C.G."/>
            <person name="Kumar D."/>
            <person name="Nagpure N.S."/>
            <person name="Pandey M."/>
            <person name="Agarwal S."/>
            <person name="Srivastava S."/>
            <person name="Singh M."/>
            <person name="Sahoo L."/>
            <person name="Jayasankar P."/>
            <person name="Meher P.K."/>
            <person name="Koringa P.G."/>
            <person name="Iquebal M.A."/>
            <person name="Das S.P."/>
            <person name="Bit A."/>
            <person name="Patnaik S."/>
            <person name="Patel N."/>
            <person name="Shah T.M."/>
            <person name="Hinsu A."/>
            <person name="Jena J.K."/>
        </authorList>
    </citation>
    <scope>NUCLEOTIDE SEQUENCE</scope>
    <source>
        <strain evidence="2">CIFAMagur01</strain>
        <tissue evidence="2">Testis</tissue>
    </source>
</reference>
<protein>
    <submittedName>
        <fullName evidence="2">Cationic amino acid transporter 3</fullName>
    </submittedName>
</protein>
<keyword evidence="3" id="KW-1185">Reference proteome</keyword>
<sequence>EVVMEKMKEEKKNQGRTLGKQKHQVWEDIAEENEEDFEMVKKEITGPFRQKHFPILPEGKQVLD</sequence>
<feature type="compositionally biased region" description="Basic and acidic residues" evidence="1">
    <location>
        <begin position="1"/>
        <end position="13"/>
    </location>
</feature>
<dbReference type="AlphaFoldDB" id="A0A8J4TZK1"/>
<evidence type="ECO:0000256" key="1">
    <source>
        <dbReference type="SAM" id="MobiDB-lite"/>
    </source>
</evidence>
<dbReference type="EMBL" id="QNUK01000108">
    <property type="protein sequence ID" value="KAF5901624.1"/>
    <property type="molecule type" value="Genomic_DNA"/>
</dbReference>
<feature type="region of interest" description="Disordered" evidence="1">
    <location>
        <begin position="1"/>
        <end position="22"/>
    </location>
</feature>
<organism evidence="2 3">
    <name type="scientific">Clarias magur</name>
    <name type="common">Asian catfish</name>
    <name type="synonym">Macropteronotus magur</name>
    <dbReference type="NCBI Taxonomy" id="1594786"/>
    <lineage>
        <taxon>Eukaryota</taxon>
        <taxon>Metazoa</taxon>
        <taxon>Chordata</taxon>
        <taxon>Craniata</taxon>
        <taxon>Vertebrata</taxon>
        <taxon>Euteleostomi</taxon>
        <taxon>Actinopterygii</taxon>
        <taxon>Neopterygii</taxon>
        <taxon>Teleostei</taxon>
        <taxon>Ostariophysi</taxon>
        <taxon>Siluriformes</taxon>
        <taxon>Clariidae</taxon>
        <taxon>Clarias</taxon>
    </lineage>
</organism>